<evidence type="ECO:0000256" key="2">
    <source>
        <dbReference type="SAM" id="MobiDB-lite"/>
    </source>
</evidence>
<dbReference type="AlphaFoldDB" id="A0A9D0Z2C9"/>
<accession>A0A9D0Z2C9</accession>
<evidence type="ECO:0000313" key="6">
    <source>
        <dbReference type="Proteomes" id="UP000886796"/>
    </source>
</evidence>
<protein>
    <submittedName>
        <fullName evidence="5">DUF4352 domain-containing protein</fullName>
    </submittedName>
</protein>
<dbReference type="Pfam" id="PF11611">
    <property type="entry name" value="DUF4352"/>
    <property type="match status" value="2"/>
</dbReference>
<dbReference type="InterPro" id="IPR029051">
    <property type="entry name" value="DUF4352"/>
</dbReference>
<evidence type="ECO:0000259" key="4">
    <source>
        <dbReference type="Pfam" id="PF11611"/>
    </source>
</evidence>
<feature type="transmembrane region" description="Helical" evidence="3">
    <location>
        <begin position="38"/>
        <end position="54"/>
    </location>
</feature>
<keyword evidence="3" id="KW-0812">Transmembrane</keyword>
<dbReference type="Proteomes" id="UP000886796">
    <property type="component" value="Unassembled WGS sequence"/>
</dbReference>
<dbReference type="InterPro" id="IPR029050">
    <property type="entry name" value="Immunoprotect_excell_Ig-like"/>
</dbReference>
<keyword evidence="3" id="KW-1133">Transmembrane helix</keyword>
<feature type="domain" description="DUF4352" evidence="4">
    <location>
        <begin position="233"/>
        <end position="346"/>
    </location>
</feature>
<dbReference type="EMBL" id="DVFK01000074">
    <property type="protein sequence ID" value="HIQ67889.1"/>
    <property type="molecule type" value="Genomic_DNA"/>
</dbReference>
<evidence type="ECO:0000313" key="5">
    <source>
        <dbReference type="EMBL" id="HIQ67889.1"/>
    </source>
</evidence>
<name>A0A9D0Z2C9_9FIRM</name>
<feature type="region of interest" description="Disordered" evidence="2">
    <location>
        <begin position="60"/>
        <end position="87"/>
    </location>
</feature>
<feature type="compositionally biased region" description="Polar residues" evidence="2">
    <location>
        <begin position="65"/>
        <end position="87"/>
    </location>
</feature>
<sequence length="356" mass="39573">MKETPETKLCKHCKTQIPYAAKVCPNCRKRVKGGKGKWIVLALIVAVIIAVVATQDNPQKVGEVDSSTHGQTTPGNESTTQPTSPEKTQYVVGDILRDGDLEIVYIASGDYVEENQALQPKEGEKYIFLQFAFANRGESGDISISSFSFDCYADGYAAETHYWNDQDFSATLSPGRSTTGYICFAVPENAQKIEVEYTPNFFLSSEKIHFLFEGEKDSGFQYEPDTTPSQDAHQVGDVVESDSMKITYKGCEIYTSDNMFIKPKEGYQYITCTFEFENLSDADQYITVYDFDCYADGLSCNGCYIRDDVLSATLSSGRKTSGTVTFEVPVDATVIEVEFLSNLWTGSRVIFNAKPQ</sequence>
<evidence type="ECO:0000256" key="1">
    <source>
        <dbReference type="ARBA" id="ARBA00022729"/>
    </source>
</evidence>
<reference evidence="5" key="2">
    <citation type="journal article" date="2021" name="PeerJ">
        <title>Extensive microbial diversity within the chicken gut microbiome revealed by metagenomics and culture.</title>
        <authorList>
            <person name="Gilroy R."/>
            <person name="Ravi A."/>
            <person name="Getino M."/>
            <person name="Pursley I."/>
            <person name="Horton D.L."/>
            <person name="Alikhan N.F."/>
            <person name="Baker D."/>
            <person name="Gharbi K."/>
            <person name="Hall N."/>
            <person name="Watson M."/>
            <person name="Adriaenssens E.M."/>
            <person name="Foster-Nyarko E."/>
            <person name="Jarju S."/>
            <person name="Secka A."/>
            <person name="Antonio M."/>
            <person name="Oren A."/>
            <person name="Chaudhuri R.R."/>
            <person name="La Ragione R."/>
            <person name="Hildebrand F."/>
            <person name="Pallen M.J."/>
        </authorList>
    </citation>
    <scope>NUCLEOTIDE SEQUENCE</scope>
    <source>
        <strain evidence="5">13361</strain>
    </source>
</reference>
<evidence type="ECO:0000256" key="3">
    <source>
        <dbReference type="SAM" id="Phobius"/>
    </source>
</evidence>
<proteinExistence type="predicted"/>
<keyword evidence="1" id="KW-0732">Signal</keyword>
<reference evidence="5" key="1">
    <citation type="submission" date="2020-10" db="EMBL/GenBank/DDBJ databases">
        <authorList>
            <person name="Gilroy R."/>
        </authorList>
    </citation>
    <scope>NUCLEOTIDE SEQUENCE</scope>
    <source>
        <strain evidence="5">13361</strain>
    </source>
</reference>
<organism evidence="5 6">
    <name type="scientific">Candidatus Faecousia excrementigallinarum</name>
    <dbReference type="NCBI Taxonomy" id="2840806"/>
    <lineage>
        <taxon>Bacteria</taxon>
        <taxon>Bacillati</taxon>
        <taxon>Bacillota</taxon>
        <taxon>Clostridia</taxon>
        <taxon>Eubacteriales</taxon>
        <taxon>Oscillospiraceae</taxon>
        <taxon>Faecousia</taxon>
    </lineage>
</organism>
<comment type="caution">
    <text evidence="5">The sequence shown here is derived from an EMBL/GenBank/DDBJ whole genome shotgun (WGS) entry which is preliminary data.</text>
</comment>
<gene>
    <name evidence="5" type="ORF">IAB74_05225</name>
</gene>
<feature type="domain" description="DUF4352" evidence="4">
    <location>
        <begin position="91"/>
        <end position="207"/>
    </location>
</feature>
<keyword evidence="3" id="KW-0472">Membrane</keyword>
<dbReference type="Gene3D" id="2.60.40.1240">
    <property type="match status" value="2"/>
</dbReference>